<dbReference type="AlphaFoldDB" id="A0A398DMG6"/>
<evidence type="ECO:0000256" key="1">
    <source>
        <dbReference type="SAM" id="Phobius"/>
    </source>
</evidence>
<evidence type="ECO:0000313" key="3">
    <source>
        <dbReference type="Proteomes" id="UP000266113"/>
    </source>
</evidence>
<gene>
    <name evidence="2" type="ORF">SMC1_08395</name>
</gene>
<proteinExistence type="predicted"/>
<reference evidence="2 3" key="1">
    <citation type="submission" date="2018-09" db="EMBL/GenBank/DDBJ databases">
        <title>Discovery and Ecogenomic Context for Candidatus Cryosericales, a Global Caldiserica Order Active in Thawing Permafrost.</title>
        <authorList>
            <person name="Martinez M.A."/>
            <person name="Woodcroft B.J."/>
            <person name="Ignacio Espinoza J.C."/>
            <person name="Zayed A."/>
            <person name="Singleton C.M."/>
            <person name="Boyd J."/>
            <person name="Li Y.-F."/>
            <person name="Purvine S."/>
            <person name="Maughan H."/>
            <person name="Hodgkins S.B."/>
            <person name="Anderson D."/>
            <person name="Sederholm M."/>
            <person name="Temperton B."/>
            <person name="Saleska S.R."/>
            <person name="Tyson G.W."/>
            <person name="Rich V.I."/>
        </authorList>
    </citation>
    <scope>NUCLEOTIDE SEQUENCE [LARGE SCALE GENOMIC DNA]</scope>
    <source>
        <strain evidence="2 3">SMC1</strain>
    </source>
</reference>
<keyword evidence="1" id="KW-0812">Transmembrane</keyword>
<protein>
    <submittedName>
        <fullName evidence="2">Uncharacterized protein</fullName>
    </submittedName>
</protein>
<accession>A0A398DMG6</accession>
<keyword evidence="1" id="KW-0472">Membrane</keyword>
<dbReference type="Proteomes" id="UP000266113">
    <property type="component" value="Unassembled WGS sequence"/>
</dbReference>
<keyword evidence="3" id="KW-1185">Reference proteome</keyword>
<dbReference type="RefSeq" id="WP_119086334.1">
    <property type="nucleotide sequence ID" value="NZ_QXIY01000036.1"/>
</dbReference>
<evidence type="ECO:0000313" key="2">
    <source>
        <dbReference type="EMBL" id="RIE16120.1"/>
    </source>
</evidence>
<dbReference type="PROSITE" id="PS51257">
    <property type="entry name" value="PROKAR_LIPOPROTEIN"/>
    <property type="match status" value="1"/>
</dbReference>
<organism evidence="2 3">
    <name type="scientific">Candidatus Cryosericum septentrionale</name>
    <dbReference type="NCBI Taxonomy" id="2290913"/>
    <lineage>
        <taxon>Bacteria</taxon>
        <taxon>Pseudomonadati</taxon>
        <taxon>Caldisericota/Cryosericota group</taxon>
        <taxon>Candidatus Cryosericota</taxon>
        <taxon>Candidatus Cryosericia</taxon>
        <taxon>Candidatus Cryosericales</taxon>
        <taxon>Candidatus Cryosericaceae</taxon>
        <taxon>Candidatus Cryosericum</taxon>
    </lineage>
</organism>
<feature type="transmembrane region" description="Helical" evidence="1">
    <location>
        <begin position="12"/>
        <end position="31"/>
    </location>
</feature>
<comment type="caution">
    <text evidence="2">The sequence shown here is derived from an EMBL/GenBank/DDBJ whole genome shotgun (WGS) entry which is preliminary data.</text>
</comment>
<feature type="transmembrane region" description="Helical" evidence="1">
    <location>
        <begin position="43"/>
        <end position="63"/>
    </location>
</feature>
<dbReference type="EMBL" id="QXIY01000036">
    <property type="protein sequence ID" value="RIE16120.1"/>
    <property type="molecule type" value="Genomic_DNA"/>
</dbReference>
<keyword evidence="1" id="KW-1133">Transmembrane helix</keyword>
<name>A0A398DMG6_9BACT</name>
<sequence length="78" mass="8342">MKAHTAWTRMVVAIYLVALVGACLYVPSFFLLNGFKLEFYGRVALELIGLTAVAGVLILIGSLTGAKKCGQQLDPPTT</sequence>